<sequence>MDVAGGSVAVPDLEPDEETHLGFVKVKDKKPGPDKSEKESSDDEDDEKHPSLVSRNGAYQIVRAMKAMNATQRNEVSALGFGLLLQLNAPKELPTKLCYWLADNFNPRTCDLILSDGDRLHVEAADVGVVLGLPSGNITMEQKTTSNLTEEFKRMFSNRHNNVTANSVIEKMLTHVHGGVWFRRLFLIAMSTCLMDVTSNGYVPRGLIGNFDNVDIARNLNWGTFVMQCLVDHTMAWQKTRDKYTGPIFFLLGLYVDRVEVFLRPVDRTIPTMIGWTSERLYDRQKTEIKHGGLGGGHVVERFALPGPLQREGAGVAQRTGAA</sequence>
<dbReference type="EMBL" id="JAVIJP010000011">
    <property type="protein sequence ID" value="KAL3646930.1"/>
    <property type="molecule type" value="Genomic_DNA"/>
</dbReference>
<dbReference type="Proteomes" id="UP001632038">
    <property type="component" value="Unassembled WGS sequence"/>
</dbReference>
<evidence type="ECO:0000256" key="1">
    <source>
        <dbReference type="SAM" id="MobiDB-lite"/>
    </source>
</evidence>
<organism evidence="2 3">
    <name type="scientific">Castilleja foliolosa</name>
    <dbReference type="NCBI Taxonomy" id="1961234"/>
    <lineage>
        <taxon>Eukaryota</taxon>
        <taxon>Viridiplantae</taxon>
        <taxon>Streptophyta</taxon>
        <taxon>Embryophyta</taxon>
        <taxon>Tracheophyta</taxon>
        <taxon>Spermatophyta</taxon>
        <taxon>Magnoliopsida</taxon>
        <taxon>eudicotyledons</taxon>
        <taxon>Gunneridae</taxon>
        <taxon>Pentapetalae</taxon>
        <taxon>asterids</taxon>
        <taxon>lamiids</taxon>
        <taxon>Lamiales</taxon>
        <taxon>Orobanchaceae</taxon>
        <taxon>Pedicularideae</taxon>
        <taxon>Castillejinae</taxon>
        <taxon>Castilleja</taxon>
    </lineage>
</organism>
<dbReference type="PANTHER" id="PTHR34835:SF90">
    <property type="entry name" value="AMINOTRANSFERASE-LIKE PLANT MOBILE DOMAIN-CONTAINING PROTEIN"/>
    <property type="match status" value="1"/>
</dbReference>
<reference evidence="3" key="1">
    <citation type="journal article" date="2024" name="IScience">
        <title>Strigolactones Initiate the Formation of Haustorium-like Structures in Castilleja.</title>
        <authorList>
            <person name="Buerger M."/>
            <person name="Peterson D."/>
            <person name="Chory J."/>
        </authorList>
    </citation>
    <scope>NUCLEOTIDE SEQUENCE [LARGE SCALE GENOMIC DNA]</scope>
</reference>
<keyword evidence="3" id="KW-1185">Reference proteome</keyword>
<proteinExistence type="predicted"/>
<evidence type="ECO:0008006" key="4">
    <source>
        <dbReference type="Google" id="ProtNLM"/>
    </source>
</evidence>
<dbReference type="PANTHER" id="PTHR34835">
    <property type="entry name" value="OS07G0283600 PROTEIN-RELATED"/>
    <property type="match status" value="1"/>
</dbReference>
<gene>
    <name evidence="2" type="ORF">CASFOL_009474</name>
</gene>
<protein>
    <recommendedName>
        <fullName evidence="4">Aminotransferase-like plant mobile domain-containing protein</fullName>
    </recommendedName>
</protein>
<comment type="caution">
    <text evidence="2">The sequence shown here is derived from an EMBL/GenBank/DDBJ whole genome shotgun (WGS) entry which is preliminary data.</text>
</comment>
<name>A0ABD3E1E5_9LAMI</name>
<evidence type="ECO:0000313" key="2">
    <source>
        <dbReference type="EMBL" id="KAL3646930.1"/>
    </source>
</evidence>
<feature type="region of interest" description="Disordered" evidence="1">
    <location>
        <begin position="1"/>
        <end position="55"/>
    </location>
</feature>
<evidence type="ECO:0000313" key="3">
    <source>
        <dbReference type="Proteomes" id="UP001632038"/>
    </source>
</evidence>
<dbReference type="AlphaFoldDB" id="A0ABD3E1E5"/>
<accession>A0ABD3E1E5</accession>
<feature type="compositionally biased region" description="Basic and acidic residues" evidence="1">
    <location>
        <begin position="25"/>
        <end position="39"/>
    </location>
</feature>